<dbReference type="Pfam" id="PF00027">
    <property type="entry name" value="cNMP_binding"/>
    <property type="match status" value="1"/>
</dbReference>
<dbReference type="AlphaFoldDB" id="A0A1H7KLE6"/>
<dbReference type="GO" id="GO:0016301">
    <property type="term" value="F:kinase activity"/>
    <property type="evidence" value="ECO:0007669"/>
    <property type="project" value="UniProtKB-KW"/>
</dbReference>
<evidence type="ECO:0000259" key="4">
    <source>
        <dbReference type="PROSITE" id="PS50042"/>
    </source>
</evidence>
<keyword evidence="3" id="KW-0804">Transcription</keyword>
<evidence type="ECO:0000313" key="7">
    <source>
        <dbReference type="Proteomes" id="UP000185766"/>
    </source>
</evidence>
<dbReference type="PROSITE" id="PS50042">
    <property type="entry name" value="CNMP_BINDING_3"/>
    <property type="match status" value="1"/>
</dbReference>
<dbReference type="SUPFAM" id="SSF46785">
    <property type="entry name" value="Winged helix' DNA-binding domain"/>
    <property type="match status" value="1"/>
</dbReference>
<dbReference type="CDD" id="cd00038">
    <property type="entry name" value="CAP_ED"/>
    <property type="match status" value="1"/>
</dbReference>
<gene>
    <name evidence="6" type="ORF">SAMN05216214_10613</name>
</gene>
<keyword evidence="1" id="KW-0805">Transcription regulation</keyword>
<dbReference type="SUPFAM" id="SSF51206">
    <property type="entry name" value="cAMP-binding domain-like"/>
    <property type="match status" value="1"/>
</dbReference>
<dbReference type="InterPro" id="IPR036388">
    <property type="entry name" value="WH-like_DNA-bd_sf"/>
</dbReference>
<keyword evidence="6" id="KW-0418">Kinase</keyword>
<keyword evidence="2" id="KW-0238">DNA-binding</keyword>
<dbReference type="EMBL" id="FOAS01000006">
    <property type="protein sequence ID" value="SEK87629.1"/>
    <property type="molecule type" value="Genomic_DNA"/>
</dbReference>
<dbReference type="GO" id="GO:0003700">
    <property type="term" value="F:DNA-binding transcription factor activity"/>
    <property type="evidence" value="ECO:0007669"/>
    <property type="project" value="TreeGrafter"/>
</dbReference>
<dbReference type="InterPro" id="IPR036390">
    <property type="entry name" value="WH_DNA-bd_sf"/>
</dbReference>
<dbReference type="PROSITE" id="PS51063">
    <property type="entry name" value="HTH_CRP_2"/>
    <property type="match status" value="1"/>
</dbReference>
<dbReference type="InterPro" id="IPR012318">
    <property type="entry name" value="HTH_CRP"/>
</dbReference>
<dbReference type="InterPro" id="IPR050397">
    <property type="entry name" value="Env_Response_Regulators"/>
</dbReference>
<dbReference type="InterPro" id="IPR014710">
    <property type="entry name" value="RmlC-like_jellyroll"/>
</dbReference>
<dbReference type="Gene3D" id="2.60.120.10">
    <property type="entry name" value="Jelly Rolls"/>
    <property type="match status" value="1"/>
</dbReference>
<dbReference type="PANTHER" id="PTHR24567">
    <property type="entry name" value="CRP FAMILY TRANSCRIPTIONAL REGULATORY PROTEIN"/>
    <property type="match status" value="1"/>
</dbReference>
<dbReference type="InterPro" id="IPR000595">
    <property type="entry name" value="cNMP-bd_dom"/>
</dbReference>
<dbReference type="GO" id="GO:0003677">
    <property type="term" value="F:DNA binding"/>
    <property type="evidence" value="ECO:0007669"/>
    <property type="project" value="UniProtKB-KW"/>
</dbReference>
<reference evidence="6 7" key="1">
    <citation type="submission" date="2016-10" db="EMBL/GenBank/DDBJ databases">
        <authorList>
            <person name="de Groot N.N."/>
        </authorList>
    </citation>
    <scope>NUCLEOTIDE SEQUENCE [LARGE SCALE GENOMIC DNA]</scope>
    <source>
        <strain evidence="6 7">JCM 19513</strain>
    </source>
</reference>
<feature type="domain" description="Cyclic nucleotide-binding" evidence="4">
    <location>
        <begin position="16"/>
        <end position="137"/>
    </location>
</feature>
<feature type="domain" description="HTH crp-type" evidence="5">
    <location>
        <begin position="151"/>
        <end position="221"/>
    </location>
</feature>
<accession>A0A1H7KLE6</accession>
<evidence type="ECO:0000256" key="2">
    <source>
        <dbReference type="ARBA" id="ARBA00023125"/>
    </source>
</evidence>
<evidence type="ECO:0000313" key="6">
    <source>
        <dbReference type="EMBL" id="SEK87629.1"/>
    </source>
</evidence>
<dbReference type="SMART" id="SM00100">
    <property type="entry name" value="cNMP"/>
    <property type="match status" value="1"/>
</dbReference>
<dbReference type="Pfam" id="PF13545">
    <property type="entry name" value="HTH_Crp_2"/>
    <property type="match status" value="1"/>
</dbReference>
<dbReference type="GO" id="GO:0005829">
    <property type="term" value="C:cytosol"/>
    <property type="evidence" value="ECO:0007669"/>
    <property type="project" value="TreeGrafter"/>
</dbReference>
<dbReference type="PANTHER" id="PTHR24567:SF68">
    <property type="entry name" value="DNA-BINDING TRANSCRIPTIONAL DUAL REGULATOR CRP"/>
    <property type="match status" value="1"/>
</dbReference>
<proteinExistence type="predicted"/>
<protein>
    <submittedName>
        <fullName evidence="6">cAMP-binding domain of CRP or a regulatory subunit of cAMP-dependent protein kinases</fullName>
    </submittedName>
</protein>
<dbReference type="SMART" id="SM00419">
    <property type="entry name" value="HTH_CRP"/>
    <property type="match status" value="1"/>
</dbReference>
<organism evidence="6 7">
    <name type="scientific">Atopomonas hussainii</name>
    <dbReference type="NCBI Taxonomy" id="1429083"/>
    <lineage>
        <taxon>Bacteria</taxon>
        <taxon>Pseudomonadati</taxon>
        <taxon>Pseudomonadota</taxon>
        <taxon>Gammaproteobacteria</taxon>
        <taxon>Pseudomonadales</taxon>
        <taxon>Pseudomonadaceae</taxon>
        <taxon>Atopomonas</taxon>
    </lineage>
</organism>
<evidence type="ECO:0000256" key="1">
    <source>
        <dbReference type="ARBA" id="ARBA00023015"/>
    </source>
</evidence>
<dbReference type="STRING" id="1429083.GCA_001885685_00953"/>
<name>A0A1H7KLE6_9GAMM</name>
<keyword evidence="6" id="KW-0808">Transferase</keyword>
<dbReference type="InterPro" id="IPR018490">
    <property type="entry name" value="cNMP-bd_dom_sf"/>
</dbReference>
<keyword evidence="7" id="KW-1185">Reference proteome</keyword>
<dbReference type="Proteomes" id="UP000185766">
    <property type="component" value="Unassembled WGS sequence"/>
</dbReference>
<evidence type="ECO:0000259" key="5">
    <source>
        <dbReference type="PROSITE" id="PS51063"/>
    </source>
</evidence>
<dbReference type="RefSeq" id="WP_074866714.1">
    <property type="nucleotide sequence ID" value="NZ_FOAS01000006.1"/>
</dbReference>
<dbReference type="Gene3D" id="1.10.10.10">
    <property type="entry name" value="Winged helix-like DNA-binding domain superfamily/Winged helix DNA-binding domain"/>
    <property type="match status" value="1"/>
</dbReference>
<sequence>MSPLRVHAQLLQQHHLFEPLPAPQMSQLLEQAKIINLDKGQPVFRQGDLAEHFYFVIDGCVKIFRITPDGQEKVFEATGRGNTFAEAMMFMDTKHYVANAEAVESTTLMQLSNHDYLQLIMQNPDLAKALLARLSMRLHMRLNELETLSLKNATHRVVRYFLGQIRKLEAAQPEFDLAMSKQLVAGHLAIQPETFSRVIHRMQADGIIELEGRHIRVLDRAALEDYE</sequence>
<evidence type="ECO:0000256" key="3">
    <source>
        <dbReference type="ARBA" id="ARBA00023163"/>
    </source>
</evidence>